<dbReference type="RefSeq" id="WP_172345694.1">
    <property type="nucleotide sequence ID" value="NZ_JABKKJ010000037.1"/>
</dbReference>
<keyword evidence="8" id="KW-0812">Transmembrane</keyword>
<keyword evidence="8" id="KW-1133">Transmembrane helix</keyword>
<evidence type="ECO:0000256" key="6">
    <source>
        <dbReference type="PROSITE-ProRule" id="PRU00339"/>
    </source>
</evidence>
<evidence type="ECO:0000313" key="9">
    <source>
        <dbReference type="EMBL" id="NPE26240.1"/>
    </source>
</evidence>
<evidence type="ECO:0000256" key="2">
    <source>
        <dbReference type="ARBA" id="ARBA00022490"/>
    </source>
</evidence>
<sequence length="578" mass="67878">MKHLLYISILVTVFIIAACSGHSFRSSLLVADSLSSANPQFAVSMLDSMRAEMASAPEHERMFYRLLCIKAADKAYIQHKSDTLILPLIEYYEKHGDKKLLAETYYYAGSVYRDMNDAPMALDYFQKALDVMPKDADLRLRSNTCYQMGELFLYQYFYDEAVKMYLEAYHYDSINKDIVAAVYCLEALGYTYNKKKLKDSSLVYYNKACSLARKNNDKKLEKSVLWQMTSFYIEHKEYEKAKGCLFPLLYSDTININARYAMASDIYMNTKQYDSAKYYCNILVETGSVYAKQNASRKLVEIYLKEGRYDEMIKSLCLYEQYRDSVNNITATESVVRMNAIYNYQIREKENLKLRIENSHRLVVIILISVFCCICILLFVFYSRRAIQKRLRLELQIQILKRIEKERNEHSSEYIKENNKKIRLLEEQLNTANHKTKELMSQLMEQKADLLFANEKAEREIKRRDFIAERLLNSNAYKLTRSKLEQSKNITKKEWDEIDICVNDIVEVFKTRLYSLYPISDQEYRMCLLIRLGFGIREIASLLNRSTGAMSLARKRLYIKMFGKEGYAVDIDEFVKSL</sequence>
<evidence type="ECO:0000256" key="1">
    <source>
        <dbReference type="ARBA" id="ARBA00004496"/>
    </source>
</evidence>
<evidence type="ECO:0000256" key="7">
    <source>
        <dbReference type="SAM" id="Coils"/>
    </source>
</evidence>
<dbReference type="PROSITE" id="PS50005">
    <property type="entry name" value="TPR"/>
    <property type="match status" value="1"/>
</dbReference>
<dbReference type="PROSITE" id="PS51257">
    <property type="entry name" value="PROKAR_LIPOPROTEIN"/>
    <property type="match status" value="1"/>
</dbReference>
<dbReference type="Pfam" id="PF13181">
    <property type="entry name" value="TPR_8"/>
    <property type="match status" value="2"/>
</dbReference>
<organism evidence="9 10">
    <name type="scientific">Xylanibacter caecicola</name>
    <dbReference type="NCBI Taxonomy" id="2736294"/>
    <lineage>
        <taxon>Bacteria</taxon>
        <taxon>Pseudomonadati</taxon>
        <taxon>Bacteroidota</taxon>
        <taxon>Bacteroidia</taxon>
        <taxon>Bacteroidales</taxon>
        <taxon>Prevotellaceae</taxon>
        <taxon>Xylanibacter</taxon>
    </lineage>
</organism>
<evidence type="ECO:0000313" key="10">
    <source>
        <dbReference type="Proteomes" id="UP000820977"/>
    </source>
</evidence>
<protein>
    <submittedName>
        <fullName evidence="9">Amino acid ABC transporter permease</fullName>
    </submittedName>
</protein>
<dbReference type="SUPFAM" id="SSF48452">
    <property type="entry name" value="TPR-like"/>
    <property type="match status" value="1"/>
</dbReference>
<keyword evidence="4 6" id="KW-0802">TPR repeat</keyword>
<evidence type="ECO:0000256" key="3">
    <source>
        <dbReference type="ARBA" id="ARBA00022737"/>
    </source>
</evidence>
<dbReference type="InterPro" id="IPR011990">
    <property type="entry name" value="TPR-like_helical_dom_sf"/>
</dbReference>
<keyword evidence="7" id="KW-0175">Coiled coil</keyword>
<dbReference type="Gene3D" id="1.25.40.10">
    <property type="entry name" value="Tetratricopeptide repeat domain"/>
    <property type="match status" value="2"/>
</dbReference>
<dbReference type="PANTHER" id="PTHR46630:SF1">
    <property type="entry name" value="TETRATRICOPEPTIDE REPEAT PROTEIN 29"/>
    <property type="match status" value="1"/>
</dbReference>
<evidence type="ECO:0000256" key="5">
    <source>
        <dbReference type="ARBA" id="ARBA00038253"/>
    </source>
</evidence>
<dbReference type="SMART" id="SM00028">
    <property type="entry name" value="TPR"/>
    <property type="match status" value="3"/>
</dbReference>
<evidence type="ECO:0000256" key="8">
    <source>
        <dbReference type="SAM" id="Phobius"/>
    </source>
</evidence>
<keyword evidence="8" id="KW-0472">Membrane</keyword>
<name>A0ABX2B8B6_9BACT</name>
<feature type="coiled-coil region" evidence="7">
    <location>
        <begin position="400"/>
        <end position="460"/>
    </location>
</feature>
<gene>
    <name evidence="9" type="ORF">HPS54_12105</name>
</gene>
<feature type="transmembrane region" description="Helical" evidence="8">
    <location>
        <begin position="362"/>
        <end position="382"/>
    </location>
</feature>
<keyword evidence="3" id="KW-0677">Repeat</keyword>
<dbReference type="PANTHER" id="PTHR46630">
    <property type="entry name" value="TETRATRICOPEPTIDE REPEAT PROTEIN 29"/>
    <property type="match status" value="1"/>
</dbReference>
<keyword evidence="2" id="KW-0963">Cytoplasm</keyword>
<comment type="similarity">
    <text evidence="5">Belongs to the Rap family.</text>
</comment>
<reference evidence="9 10" key="1">
    <citation type="submission" date="2020-05" db="EMBL/GenBank/DDBJ databases">
        <title>Distinct polysaccharide utilization as determinants for interspecies competition between intestinal Prevotella spp.</title>
        <authorList>
            <person name="Galvez E.J.C."/>
            <person name="Iljazovic A."/>
            <person name="Strowig T."/>
        </authorList>
    </citation>
    <scope>NUCLEOTIDE SEQUENCE [LARGE SCALE GENOMIC DNA]</scope>
    <source>
        <strain evidence="9 10">PCHR</strain>
    </source>
</reference>
<dbReference type="InterPro" id="IPR019734">
    <property type="entry name" value="TPR_rpt"/>
</dbReference>
<evidence type="ECO:0000256" key="4">
    <source>
        <dbReference type="ARBA" id="ARBA00022803"/>
    </source>
</evidence>
<accession>A0ABX2B8B6</accession>
<dbReference type="InterPro" id="IPR051476">
    <property type="entry name" value="Bac_ResReg_Asp_Phosphatase"/>
</dbReference>
<comment type="caution">
    <text evidence="9">The sequence shown here is derived from an EMBL/GenBank/DDBJ whole genome shotgun (WGS) entry which is preliminary data.</text>
</comment>
<dbReference type="Proteomes" id="UP000820977">
    <property type="component" value="Unassembled WGS sequence"/>
</dbReference>
<feature type="repeat" description="TPR" evidence="6">
    <location>
        <begin position="102"/>
        <end position="135"/>
    </location>
</feature>
<proteinExistence type="inferred from homology"/>
<dbReference type="EMBL" id="JABKKJ010000037">
    <property type="protein sequence ID" value="NPE26240.1"/>
    <property type="molecule type" value="Genomic_DNA"/>
</dbReference>
<dbReference type="PROSITE" id="PS50293">
    <property type="entry name" value="TPR_REGION"/>
    <property type="match status" value="1"/>
</dbReference>
<comment type="subcellular location">
    <subcellularLocation>
        <location evidence="1">Cytoplasm</location>
    </subcellularLocation>
</comment>
<keyword evidence="10" id="KW-1185">Reference proteome</keyword>